<dbReference type="InterPro" id="IPR002110">
    <property type="entry name" value="Ankyrin_rpt"/>
</dbReference>
<keyword evidence="8" id="KW-1185">Reference proteome</keyword>
<proteinExistence type="predicted"/>
<comment type="caution">
    <text evidence="7">The sequence shown here is derived from an EMBL/GenBank/DDBJ whole genome shotgun (WGS) entry which is preliminary data.</text>
</comment>
<dbReference type="PROSITE" id="PS50088">
    <property type="entry name" value="ANK_REPEAT"/>
    <property type="match status" value="2"/>
</dbReference>
<feature type="compositionally biased region" description="Low complexity" evidence="5">
    <location>
        <begin position="252"/>
        <end position="262"/>
    </location>
</feature>
<dbReference type="EMBL" id="CM035440">
    <property type="protein sequence ID" value="KAH7282293.1"/>
    <property type="molecule type" value="Genomic_DNA"/>
</dbReference>
<keyword evidence="2 3" id="KW-0040">ANK repeat</keyword>
<dbReference type="OMA" id="WFSEACK"/>
<evidence type="ECO:0000256" key="3">
    <source>
        <dbReference type="PROSITE-ProRule" id="PRU00023"/>
    </source>
</evidence>
<feature type="compositionally biased region" description="Low complexity" evidence="5">
    <location>
        <begin position="360"/>
        <end position="369"/>
    </location>
</feature>
<keyword evidence="1" id="KW-0677">Repeat</keyword>
<dbReference type="PROSITE" id="PS50089">
    <property type="entry name" value="ZF_RING_2"/>
    <property type="match status" value="1"/>
</dbReference>
<dbReference type="OrthoDB" id="1711136at2759"/>
<keyword evidence="4" id="KW-0479">Metal-binding</keyword>
<dbReference type="Proteomes" id="UP000825935">
    <property type="component" value="Chromosome 35"/>
</dbReference>
<dbReference type="PROSITE" id="PS50297">
    <property type="entry name" value="ANK_REP_REGION"/>
    <property type="match status" value="2"/>
</dbReference>
<dbReference type="SUPFAM" id="SSF57850">
    <property type="entry name" value="RING/U-box"/>
    <property type="match status" value="1"/>
</dbReference>
<dbReference type="InterPro" id="IPR036770">
    <property type="entry name" value="Ankyrin_rpt-contain_sf"/>
</dbReference>
<feature type="compositionally biased region" description="Low complexity" evidence="5">
    <location>
        <begin position="413"/>
        <end position="422"/>
    </location>
</feature>
<dbReference type="Gene3D" id="1.25.40.20">
    <property type="entry name" value="Ankyrin repeat-containing domain"/>
    <property type="match status" value="1"/>
</dbReference>
<feature type="region of interest" description="Disordered" evidence="5">
    <location>
        <begin position="312"/>
        <end position="458"/>
    </location>
</feature>
<evidence type="ECO:0000259" key="6">
    <source>
        <dbReference type="PROSITE" id="PS50089"/>
    </source>
</evidence>
<feature type="compositionally biased region" description="Low complexity" evidence="5">
    <location>
        <begin position="274"/>
        <end position="286"/>
    </location>
</feature>
<feature type="repeat" description="ANK" evidence="3">
    <location>
        <begin position="40"/>
        <end position="73"/>
    </location>
</feature>
<evidence type="ECO:0000313" key="7">
    <source>
        <dbReference type="EMBL" id="KAH7282296.1"/>
    </source>
</evidence>
<keyword evidence="4" id="KW-0863">Zinc-finger</keyword>
<dbReference type="Gene3D" id="3.30.40.10">
    <property type="entry name" value="Zinc/RING finger domain, C3HC4 (zinc finger)"/>
    <property type="match status" value="1"/>
</dbReference>
<dbReference type="Pfam" id="PF00023">
    <property type="entry name" value="Ank"/>
    <property type="match status" value="1"/>
</dbReference>
<keyword evidence="4" id="KW-0862">Zinc</keyword>
<reference evidence="7" key="1">
    <citation type="submission" date="2021-08" db="EMBL/GenBank/DDBJ databases">
        <title>WGS assembly of Ceratopteris richardii.</title>
        <authorList>
            <person name="Marchant D.B."/>
            <person name="Chen G."/>
            <person name="Jenkins J."/>
            <person name="Shu S."/>
            <person name="Leebens-Mack J."/>
            <person name="Grimwood J."/>
            <person name="Schmutz J."/>
            <person name="Soltis P."/>
            <person name="Soltis D."/>
            <person name="Chen Z.-H."/>
        </authorList>
    </citation>
    <scope>NUCLEOTIDE SEQUENCE</scope>
    <source>
        <strain evidence="7">Whitten #5841</strain>
        <tissue evidence="7">Leaf</tissue>
    </source>
</reference>
<dbReference type="EMBL" id="CM035440">
    <property type="protein sequence ID" value="KAH7282296.1"/>
    <property type="molecule type" value="Genomic_DNA"/>
</dbReference>
<dbReference type="AlphaFoldDB" id="A0A8T2QF17"/>
<name>A0A8T2QF17_CERRI</name>
<feature type="domain" description="RING-type" evidence="6">
    <location>
        <begin position="510"/>
        <end position="549"/>
    </location>
</feature>
<organism evidence="7 8">
    <name type="scientific">Ceratopteris richardii</name>
    <name type="common">Triangle waterfern</name>
    <dbReference type="NCBI Taxonomy" id="49495"/>
    <lineage>
        <taxon>Eukaryota</taxon>
        <taxon>Viridiplantae</taxon>
        <taxon>Streptophyta</taxon>
        <taxon>Embryophyta</taxon>
        <taxon>Tracheophyta</taxon>
        <taxon>Polypodiopsida</taxon>
        <taxon>Polypodiidae</taxon>
        <taxon>Polypodiales</taxon>
        <taxon>Pteridineae</taxon>
        <taxon>Pteridaceae</taxon>
        <taxon>Parkerioideae</taxon>
        <taxon>Ceratopteris</taxon>
    </lineage>
</organism>
<dbReference type="SUPFAM" id="SSF48403">
    <property type="entry name" value="Ankyrin repeat"/>
    <property type="match status" value="1"/>
</dbReference>
<dbReference type="PANTHER" id="PTHR24198:SF165">
    <property type="entry name" value="ANKYRIN REPEAT-CONTAINING PROTEIN-RELATED"/>
    <property type="match status" value="1"/>
</dbReference>
<dbReference type="PANTHER" id="PTHR24198">
    <property type="entry name" value="ANKYRIN REPEAT AND PROTEIN KINASE DOMAIN-CONTAINING PROTEIN"/>
    <property type="match status" value="1"/>
</dbReference>
<dbReference type="EMBL" id="CM035440">
    <property type="protein sequence ID" value="KAH7282292.1"/>
    <property type="molecule type" value="Genomic_DNA"/>
</dbReference>
<feature type="repeat" description="ANK" evidence="3">
    <location>
        <begin position="76"/>
        <end position="108"/>
    </location>
</feature>
<dbReference type="Pfam" id="PF12796">
    <property type="entry name" value="Ank_2"/>
    <property type="match status" value="1"/>
</dbReference>
<sequence length="561" mass="58657">MGASQSRDDERLYHEVKNGNHDAVKALRRKGASLEWIDREGRTPLILACARGELLDMAITLLNLGANIDAYRPGIHRGTALHHATKRGLDKTVTLLLQRGANPMVINDAGLTPLQMARNRGHASVVRILEEHLCLFSGTLREISGLGFLGALAPSLVAKKIWAVVLPFELSTRRPPVYELALYQSEKVAQPRTTILLSKAEIEEPKFNSPDPVLCITDKTNKTKYKFLSECEGDKAQLDRLYKACKGVRETSTATSNSTSSNPLQNSPVGRPNGTATSLSSGSGASPNQAGVVQPDAFNGWGAQSEGYNGWVSAGKQSKETNSSGTGWEAGNPSYSGVSAGKQSKETNNSGTGWEAGNPSSSSGVSAGKQSKETNSSGTGWEGGHPSYSGVSTGKQSKETNSSGTGWEAGNLSSSSGVSAGKQSKETNSSGTGWKAGNPSYSGSASGDAGPSAIHSGNTNLSAAQASYLQPSAPPLPEDSIDLPFLSSSLSPGPGTGANLVNDEKAGGTCVICLDARAEAACVPCGHLAGCMECLSEVKAKDWGCPVCREQIQQIVKVYTV</sequence>
<dbReference type="SMART" id="SM00184">
    <property type="entry name" value="RING"/>
    <property type="match status" value="1"/>
</dbReference>
<protein>
    <recommendedName>
        <fullName evidence="6">RING-type domain-containing protein</fullName>
    </recommendedName>
</protein>
<dbReference type="SMART" id="SM00248">
    <property type="entry name" value="ANK"/>
    <property type="match status" value="4"/>
</dbReference>
<evidence type="ECO:0000256" key="1">
    <source>
        <dbReference type="ARBA" id="ARBA00022737"/>
    </source>
</evidence>
<accession>A0A8T2QF17</accession>
<feature type="region of interest" description="Disordered" evidence="5">
    <location>
        <begin position="252"/>
        <end position="298"/>
    </location>
</feature>
<evidence type="ECO:0000256" key="4">
    <source>
        <dbReference type="PROSITE-ProRule" id="PRU00175"/>
    </source>
</evidence>
<dbReference type="InterPro" id="IPR013083">
    <property type="entry name" value="Znf_RING/FYVE/PHD"/>
</dbReference>
<gene>
    <name evidence="7" type="ORF">KP509_35G024000</name>
</gene>
<dbReference type="CDD" id="cd23129">
    <property type="entry name" value="RING-HC_XBAT35-like"/>
    <property type="match status" value="1"/>
</dbReference>
<dbReference type="GO" id="GO:0008270">
    <property type="term" value="F:zinc ion binding"/>
    <property type="evidence" value="ECO:0007669"/>
    <property type="project" value="UniProtKB-KW"/>
</dbReference>
<dbReference type="InterPro" id="IPR001841">
    <property type="entry name" value="Znf_RING"/>
</dbReference>
<evidence type="ECO:0000256" key="2">
    <source>
        <dbReference type="ARBA" id="ARBA00023043"/>
    </source>
</evidence>
<evidence type="ECO:0000256" key="5">
    <source>
        <dbReference type="SAM" id="MobiDB-lite"/>
    </source>
</evidence>
<dbReference type="Pfam" id="PF13920">
    <property type="entry name" value="zf-C3HC4_3"/>
    <property type="match status" value="1"/>
</dbReference>
<feature type="compositionally biased region" description="Polar residues" evidence="5">
    <location>
        <begin position="389"/>
        <end position="405"/>
    </location>
</feature>
<feature type="compositionally biased region" description="Low complexity" evidence="5">
    <location>
        <begin position="440"/>
        <end position="453"/>
    </location>
</feature>
<evidence type="ECO:0000313" key="8">
    <source>
        <dbReference type="Proteomes" id="UP000825935"/>
    </source>
</evidence>